<dbReference type="OrthoDB" id="5568293at2759"/>
<evidence type="ECO:0000313" key="1">
    <source>
        <dbReference type="EMBL" id="CAB5365901.1"/>
    </source>
</evidence>
<dbReference type="EMBL" id="CAGKOT010000022">
    <property type="protein sequence ID" value="CAB5365901.1"/>
    <property type="molecule type" value="Genomic_DNA"/>
</dbReference>
<dbReference type="Proteomes" id="UP000684084">
    <property type="component" value="Unassembled WGS sequence"/>
</dbReference>
<gene>
    <name evidence="1" type="ORF">CHRIB12_LOCUS10598</name>
</gene>
<accession>A0A915Z986</accession>
<protein>
    <recommendedName>
        <fullName evidence="3">BTB domain-containing protein</fullName>
    </recommendedName>
</protein>
<evidence type="ECO:0000313" key="2">
    <source>
        <dbReference type="Proteomes" id="UP000684084"/>
    </source>
</evidence>
<organism evidence="1 2">
    <name type="scientific">Rhizophagus irregularis</name>
    <dbReference type="NCBI Taxonomy" id="588596"/>
    <lineage>
        <taxon>Eukaryota</taxon>
        <taxon>Fungi</taxon>
        <taxon>Fungi incertae sedis</taxon>
        <taxon>Mucoromycota</taxon>
        <taxon>Glomeromycotina</taxon>
        <taxon>Glomeromycetes</taxon>
        <taxon>Glomerales</taxon>
        <taxon>Glomeraceae</taxon>
        <taxon>Rhizophagus</taxon>
    </lineage>
</organism>
<dbReference type="AlphaFoldDB" id="A0A915Z986"/>
<comment type="caution">
    <text evidence="1">The sequence shown here is derived from an EMBL/GenBank/DDBJ whole genome shotgun (WGS) entry which is preliminary data.</text>
</comment>
<evidence type="ECO:0008006" key="3">
    <source>
        <dbReference type="Google" id="ProtNLM"/>
    </source>
</evidence>
<sequence length="161" mass="18873">MVENFLPKLSQNLLDVLNDEEFYDITIEVEIFQIILRYIYGDRQAKQSVITKLMNKVSEKDTKAIDDNIIYWDERINDKVSVQDAKLINCNADTIYWDKRVNDEVSVRDAKLINDNADTFYWDKRVNDEVSEKKDTKVIHGGSIINRLINNIENVIKNTEV</sequence>
<name>A0A915Z986_9GLOM</name>
<proteinExistence type="predicted"/>
<reference evidence="1" key="1">
    <citation type="submission" date="2020-05" db="EMBL/GenBank/DDBJ databases">
        <authorList>
            <person name="Rincon C."/>
            <person name="Sanders R I."/>
            <person name="Robbins C."/>
            <person name="Chaturvedi A."/>
        </authorList>
    </citation>
    <scope>NUCLEOTIDE SEQUENCE</scope>
    <source>
        <strain evidence="1">CHB12</strain>
    </source>
</reference>